<sequence length="328" mass="36906">MTNNEKYLVTTATGNTGFQVAQQLLKNGKRVKVMSRSRGPIIKTLHDMGAEITLGQLDNEIDMKKAVSGVQRVYYCHPIIPGLLNNTTMFSEVAKQAKVEAVVNLGQYLAELQFHPSRSTNEHKNSYHVLNNANIGACHVTPGWFADNVFATSLFITQLGRFPFPLGEGKCPVVSNEDIAAVSVAILQDPEGHGGKCYQPTGPKAISMEDMLIIFSRVLGRKVKPMPMPTGMFFKATTQMGMHPYMISQLKYYLKDFQNNVFNYEPTDVVERFTNRPAENFEVISRRYFQHAGLMNKNFSGLRQALKQFIQIGLSRAPTSHEMELWNY</sequence>
<dbReference type="EMBL" id="UOFE01000026">
    <property type="protein sequence ID" value="VAW52295.1"/>
    <property type="molecule type" value="Genomic_DNA"/>
</dbReference>
<feature type="domain" description="NmrA-like" evidence="1">
    <location>
        <begin position="5"/>
        <end position="251"/>
    </location>
</feature>
<dbReference type="Gene3D" id="3.90.25.10">
    <property type="entry name" value="UDP-galactose 4-epimerase, domain 1"/>
    <property type="match status" value="1"/>
</dbReference>
<dbReference type="PANTHER" id="PTHR43162">
    <property type="match status" value="1"/>
</dbReference>
<dbReference type="PANTHER" id="PTHR43162:SF1">
    <property type="entry name" value="PRESTALK A DIFFERENTIATION PROTEIN A"/>
    <property type="match status" value="1"/>
</dbReference>
<evidence type="ECO:0000259" key="1">
    <source>
        <dbReference type="Pfam" id="PF05368"/>
    </source>
</evidence>
<reference evidence="2" key="1">
    <citation type="submission" date="2018-06" db="EMBL/GenBank/DDBJ databases">
        <authorList>
            <person name="Zhirakovskaya E."/>
        </authorList>
    </citation>
    <scope>NUCLEOTIDE SEQUENCE</scope>
</reference>
<dbReference type="InterPro" id="IPR036291">
    <property type="entry name" value="NAD(P)-bd_dom_sf"/>
</dbReference>
<dbReference type="AlphaFoldDB" id="A0A3B0W8M7"/>
<protein>
    <recommendedName>
        <fullName evidence="1">NmrA-like domain-containing protein</fullName>
    </recommendedName>
</protein>
<proteinExistence type="predicted"/>
<dbReference type="Gene3D" id="3.40.50.720">
    <property type="entry name" value="NAD(P)-binding Rossmann-like Domain"/>
    <property type="match status" value="1"/>
</dbReference>
<dbReference type="Pfam" id="PF05368">
    <property type="entry name" value="NmrA"/>
    <property type="match status" value="1"/>
</dbReference>
<accession>A0A3B0W8M7</accession>
<organism evidence="2">
    <name type="scientific">hydrothermal vent metagenome</name>
    <dbReference type="NCBI Taxonomy" id="652676"/>
    <lineage>
        <taxon>unclassified sequences</taxon>
        <taxon>metagenomes</taxon>
        <taxon>ecological metagenomes</taxon>
    </lineage>
</organism>
<gene>
    <name evidence="2" type="ORF">MNBD_GAMMA05-158</name>
</gene>
<dbReference type="InterPro" id="IPR051604">
    <property type="entry name" value="Ergot_Alk_Oxidoreductase"/>
</dbReference>
<dbReference type="InterPro" id="IPR008030">
    <property type="entry name" value="NmrA-like"/>
</dbReference>
<dbReference type="SUPFAM" id="SSF51735">
    <property type="entry name" value="NAD(P)-binding Rossmann-fold domains"/>
    <property type="match status" value="1"/>
</dbReference>
<name>A0A3B0W8M7_9ZZZZ</name>
<evidence type="ECO:0000313" key="2">
    <source>
        <dbReference type="EMBL" id="VAW52295.1"/>
    </source>
</evidence>